<feature type="transmembrane region" description="Helical" evidence="1">
    <location>
        <begin position="128"/>
        <end position="153"/>
    </location>
</feature>
<feature type="transmembrane region" description="Helical" evidence="1">
    <location>
        <begin position="6"/>
        <end position="29"/>
    </location>
</feature>
<keyword evidence="1" id="KW-0472">Membrane</keyword>
<dbReference type="EMBL" id="JAUCMV010000001">
    <property type="protein sequence ID" value="KAK0423031.1"/>
    <property type="molecule type" value="Genomic_DNA"/>
</dbReference>
<keyword evidence="1" id="KW-1133">Transmembrane helix</keyword>
<dbReference type="SUPFAM" id="SSF81321">
    <property type="entry name" value="Family A G protein-coupled receptor-like"/>
    <property type="match status" value="1"/>
</dbReference>
<feature type="transmembrane region" description="Helical" evidence="1">
    <location>
        <begin position="186"/>
        <end position="211"/>
    </location>
</feature>
<dbReference type="PANTHER" id="PTHR31627">
    <property type="entry name" value="SERPENTINE RECEPTOR CLASS GAMMA-RELATED"/>
    <property type="match status" value="1"/>
</dbReference>
<proteinExistence type="predicted"/>
<evidence type="ECO:0000313" key="2">
    <source>
        <dbReference type="EMBL" id="KAK0423031.1"/>
    </source>
</evidence>
<name>A0AA39M645_9BILA</name>
<dbReference type="InterPro" id="IPR019426">
    <property type="entry name" value="7TM_GPCR_serpentine_rcpt_Srv"/>
</dbReference>
<dbReference type="Pfam" id="PF10323">
    <property type="entry name" value="7TM_GPCR_Srv"/>
    <property type="match status" value="1"/>
</dbReference>
<accession>A0AA39M645</accession>
<dbReference type="Proteomes" id="UP001175271">
    <property type="component" value="Unassembled WGS sequence"/>
</dbReference>
<dbReference type="AlphaFoldDB" id="A0AA39M645"/>
<dbReference type="PANTHER" id="PTHR31627:SF42">
    <property type="entry name" value="G_PROTEIN_RECEP_F1_2 DOMAIN-CONTAINING PROTEIN-RELATED"/>
    <property type="match status" value="1"/>
</dbReference>
<sequence>MIPLHFEIAYLSIGIPSLIFYVIVIVSLLKKSNKETFGLPFYRIFAVICVVDCINYVVNTVSFRIPMCPTFSSLYVDSQSSILTNILHFGLFFCGYFVIFGQSLITINRFSAVAFPLKHQKFWRKYHLHGIGVALSLALACSGHTAFAGAWFIRHDIEGTKEYFLTLFMSDIIVTVFGKPMMLSSVIAAVMSTFGTCFQLTLNSTAMILLIRRRKKTGASTSGNKVSKVELNLFFLSVAMFLVGLSSTFYNIGAAAIIFMQSAAIVPFVDHYLWVADLNNLSAPYLLFMVSASARRTVLEAIGLKKKSGGSVLFSKTNSSSTQVS</sequence>
<feature type="transmembrane region" description="Helical" evidence="1">
    <location>
        <begin position="231"/>
        <end position="259"/>
    </location>
</feature>
<reference evidence="2" key="1">
    <citation type="submission" date="2023-06" db="EMBL/GenBank/DDBJ databases">
        <title>Genomic analysis of the entomopathogenic nematode Steinernema hermaphroditum.</title>
        <authorList>
            <person name="Schwarz E.M."/>
            <person name="Heppert J.K."/>
            <person name="Baniya A."/>
            <person name="Schwartz H.T."/>
            <person name="Tan C.-H."/>
            <person name="Antoshechkin I."/>
            <person name="Sternberg P.W."/>
            <person name="Goodrich-Blair H."/>
            <person name="Dillman A.R."/>
        </authorList>
    </citation>
    <scope>NUCLEOTIDE SEQUENCE</scope>
    <source>
        <strain evidence="2">PS9179</strain>
        <tissue evidence="2">Whole animal</tissue>
    </source>
</reference>
<dbReference type="InterPro" id="IPR051119">
    <property type="entry name" value="Nematode_SR-like"/>
</dbReference>
<comment type="caution">
    <text evidence="2">The sequence shown here is derived from an EMBL/GenBank/DDBJ whole genome shotgun (WGS) entry which is preliminary data.</text>
</comment>
<keyword evidence="3" id="KW-1185">Reference proteome</keyword>
<evidence type="ECO:0008006" key="4">
    <source>
        <dbReference type="Google" id="ProtNLM"/>
    </source>
</evidence>
<protein>
    <recommendedName>
        <fullName evidence="4">Serpentine receptor class gamma</fullName>
    </recommendedName>
</protein>
<gene>
    <name evidence="2" type="ORF">QR680_007933</name>
</gene>
<evidence type="ECO:0000313" key="3">
    <source>
        <dbReference type="Proteomes" id="UP001175271"/>
    </source>
</evidence>
<evidence type="ECO:0000256" key="1">
    <source>
        <dbReference type="SAM" id="Phobius"/>
    </source>
</evidence>
<feature type="transmembrane region" description="Helical" evidence="1">
    <location>
        <begin position="41"/>
        <end position="66"/>
    </location>
</feature>
<keyword evidence="1" id="KW-0812">Transmembrane</keyword>
<feature type="transmembrane region" description="Helical" evidence="1">
    <location>
        <begin position="86"/>
        <end position="107"/>
    </location>
</feature>
<organism evidence="2 3">
    <name type="scientific">Steinernema hermaphroditum</name>
    <dbReference type="NCBI Taxonomy" id="289476"/>
    <lineage>
        <taxon>Eukaryota</taxon>
        <taxon>Metazoa</taxon>
        <taxon>Ecdysozoa</taxon>
        <taxon>Nematoda</taxon>
        <taxon>Chromadorea</taxon>
        <taxon>Rhabditida</taxon>
        <taxon>Tylenchina</taxon>
        <taxon>Panagrolaimomorpha</taxon>
        <taxon>Strongyloidoidea</taxon>
        <taxon>Steinernematidae</taxon>
        <taxon>Steinernema</taxon>
    </lineage>
</organism>
<dbReference type="Gene3D" id="1.20.1070.10">
    <property type="entry name" value="Rhodopsin 7-helix transmembrane proteins"/>
    <property type="match status" value="1"/>
</dbReference>